<evidence type="ECO:0000259" key="1">
    <source>
        <dbReference type="PROSITE" id="PS51199"/>
    </source>
</evidence>
<evidence type="ECO:0000313" key="3">
    <source>
        <dbReference type="Proteomes" id="UP000307956"/>
    </source>
</evidence>
<reference evidence="2 3" key="1">
    <citation type="submission" date="2019-04" db="EMBL/GenBank/DDBJ databases">
        <title>Azoarcus rhizosphaerae sp. nov. isolated from rhizosphere of Ficus religiosa.</title>
        <authorList>
            <person name="Lin S.-Y."/>
            <person name="Hameed A."/>
            <person name="Hsu Y.-H."/>
            <person name="Young C.-C."/>
        </authorList>
    </citation>
    <scope>NUCLEOTIDE SEQUENCE [LARGE SCALE GENOMIC DNA]</scope>
    <source>
        <strain evidence="2 3">CC-YHH848</strain>
    </source>
</reference>
<feature type="domain" description="SF4 helicase" evidence="1">
    <location>
        <begin position="40"/>
        <end position="296"/>
    </location>
</feature>
<dbReference type="PROSITE" id="PS51199">
    <property type="entry name" value="SF4_HELICASE"/>
    <property type="match status" value="1"/>
</dbReference>
<keyword evidence="3" id="KW-1185">Reference proteome</keyword>
<dbReference type="Pfam" id="PF13481">
    <property type="entry name" value="AAA_25"/>
    <property type="match status" value="1"/>
</dbReference>
<dbReference type="Proteomes" id="UP000307956">
    <property type="component" value="Unassembled WGS sequence"/>
</dbReference>
<dbReference type="GO" id="GO:0005524">
    <property type="term" value="F:ATP binding"/>
    <property type="evidence" value="ECO:0007669"/>
    <property type="project" value="InterPro"/>
</dbReference>
<dbReference type="GO" id="GO:0043139">
    <property type="term" value="F:5'-3' DNA helicase activity"/>
    <property type="evidence" value="ECO:0007669"/>
    <property type="project" value="InterPro"/>
</dbReference>
<dbReference type="OrthoDB" id="5959484at2"/>
<dbReference type="AlphaFoldDB" id="A0A4S4AYD3"/>
<dbReference type="Gene3D" id="3.40.50.300">
    <property type="entry name" value="P-loop containing nucleotide triphosphate hydrolases"/>
    <property type="match status" value="1"/>
</dbReference>
<accession>A0A4S4AYD3</accession>
<sequence length="307" mass="34258">MASFIPDDIDFSAYADLTEHDQRVISSGEYADDVVGYFWDDSKPRGEALPWDRTDGKLLFRPGEVTLWAGYNGHGKSLALGQFAVGLVAQASTCCVASLEMKPVVTLARMCRQAFGTSKPDPDSIRMFHQLTDRRIWMYDQQGTVSADKMIGVMRYAATVKQCAHFVLDSLTKCGLGEDDYTAQKIFVDRICTVARDTGLHVHLVAHSRKGKDENSPPGKMDVKGSGAITDQVDNVLTWWRNKAKEDAIRKGGDFSELDPDAVLICDKQRNGDWEGRVGFWFDPASMQFVETSSRAPMNMLQPRFQP</sequence>
<dbReference type="PANTHER" id="PTHR12873">
    <property type="entry name" value="T7-LIKE MITOCHONDRIAL DNA HELICASE"/>
    <property type="match status" value="1"/>
</dbReference>
<proteinExistence type="predicted"/>
<name>A0A4S4AYD3_9RHOO</name>
<dbReference type="InterPro" id="IPR007694">
    <property type="entry name" value="DNA_helicase_DnaB-like_C"/>
</dbReference>
<organism evidence="2 3">
    <name type="scientific">Pseudothauera rhizosphaerae</name>
    <dbReference type="NCBI Taxonomy" id="2565932"/>
    <lineage>
        <taxon>Bacteria</taxon>
        <taxon>Pseudomonadati</taxon>
        <taxon>Pseudomonadota</taxon>
        <taxon>Betaproteobacteria</taxon>
        <taxon>Rhodocyclales</taxon>
        <taxon>Zoogloeaceae</taxon>
        <taxon>Pseudothauera</taxon>
    </lineage>
</organism>
<dbReference type="GO" id="GO:0006260">
    <property type="term" value="P:DNA replication"/>
    <property type="evidence" value="ECO:0007669"/>
    <property type="project" value="InterPro"/>
</dbReference>
<dbReference type="RefSeq" id="WP_136383527.1">
    <property type="nucleotide sequence ID" value="NZ_SSOD01000002.1"/>
</dbReference>
<protein>
    <recommendedName>
        <fullName evidence="1">SF4 helicase domain-containing protein</fullName>
    </recommendedName>
</protein>
<evidence type="ECO:0000313" key="2">
    <source>
        <dbReference type="EMBL" id="THF64338.1"/>
    </source>
</evidence>
<dbReference type="SUPFAM" id="SSF52540">
    <property type="entry name" value="P-loop containing nucleoside triphosphate hydrolases"/>
    <property type="match status" value="1"/>
</dbReference>
<dbReference type="PANTHER" id="PTHR12873:SF0">
    <property type="entry name" value="TWINKLE MTDNA HELICASE"/>
    <property type="match status" value="1"/>
</dbReference>
<dbReference type="InterPro" id="IPR027032">
    <property type="entry name" value="Twinkle-like"/>
</dbReference>
<gene>
    <name evidence="2" type="ORF">E6O51_03235</name>
</gene>
<comment type="caution">
    <text evidence="2">The sequence shown here is derived from an EMBL/GenBank/DDBJ whole genome shotgun (WGS) entry which is preliminary data.</text>
</comment>
<dbReference type="GO" id="GO:0003697">
    <property type="term" value="F:single-stranded DNA binding"/>
    <property type="evidence" value="ECO:0007669"/>
    <property type="project" value="InterPro"/>
</dbReference>
<dbReference type="EMBL" id="SSOD01000002">
    <property type="protein sequence ID" value="THF64338.1"/>
    <property type="molecule type" value="Genomic_DNA"/>
</dbReference>
<dbReference type="InterPro" id="IPR027417">
    <property type="entry name" value="P-loop_NTPase"/>
</dbReference>